<keyword evidence="3" id="KW-1185">Reference proteome</keyword>
<feature type="chain" id="PRO_5002640498" description="Outer membrane protein beta-barrel domain-containing protein" evidence="1">
    <location>
        <begin position="24"/>
        <end position="195"/>
    </location>
</feature>
<dbReference type="KEGG" id="hha:Hhal_2385"/>
<organism evidence="2 3">
    <name type="scientific">Halorhodospira halophila (strain DSM 244 / SL1)</name>
    <name type="common">Ectothiorhodospira halophila (strain DSM 244 / SL1)</name>
    <dbReference type="NCBI Taxonomy" id="349124"/>
    <lineage>
        <taxon>Bacteria</taxon>
        <taxon>Pseudomonadati</taxon>
        <taxon>Pseudomonadota</taxon>
        <taxon>Gammaproteobacteria</taxon>
        <taxon>Chromatiales</taxon>
        <taxon>Ectothiorhodospiraceae</taxon>
        <taxon>Halorhodospira</taxon>
    </lineage>
</organism>
<protein>
    <recommendedName>
        <fullName evidence="4">Outer membrane protein beta-barrel domain-containing protein</fullName>
    </recommendedName>
</protein>
<gene>
    <name evidence="2" type="ordered locus">Hhal_2385</name>
</gene>
<feature type="signal peptide" evidence="1">
    <location>
        <begin position="1"/>
        <end position="23"/>
    </location>
</feature>
<sequence length="195" mass="20931">MRRRWATTAGCLLVAGVAAGGNAAADERAYGGVLEDGWRVAVVTGTLAVSDGTDTGTARTVALANGAHVINDRGRYWDFEVGLAYTQTAAHPKGAGGETVRVNQTDAYYQARRLFGESPWFLGWHVALTRTSIQPADTGSDRDLGFTAGVIAGYRGSGRFGFQVDALVTDPDPEFGDLTLGYETRQYRASLQFRF</sequence>
<reference evidence="3" key="1">
    <citation type="submission" date="2006-12" db="EMBL/GenBank/DDBJ databases">
        <title>Complete sequence of Halorhodospira halophila SL1.</title>
        <authorList>
            <consortium name="US DOE Joint Genome Institute"/>
            <person name="Copeland A."/>
            <person name="Lucas S."/>
            <person name="Lapidus A."/>
            <person name="Barry K."/>
            <person name="Detter J.C."/>
            <person name="Glavina del Rio T."/>
            <person name="Hammon N."/>
            <person name="Israni S."/>
            <person name="Dalin E."/>
            <person name="Tice H."/>
            <person name="Pitluck S."/>
            <person name="Saunders E."/>
            <person name="Brettin T."/>
            <person name="Bruce D."/>
            <person name="Han C."/>
            <person name="Tapia R."/>
            <person name="Schmutz J."/>
            <person name="Larimer F."/>
            <person name="Land M."/>
            <person name="Hauser L."/>
            <person name="Kyrpides N."/>
            <person name="Mikhailova N."/>
            <person name="Hoff W."/>
            <person name="Richardson P."/>
        </authorList>
    </citation>
    <scope>NUCLEOTIDE SEQUENCE [LARGE SCALE GENOMIC DNA]</scope>
    <source>
        <strain evidence="3">DSM 244 / SL1</strain>
    </source>
</reference>
<dbReference type="EMBL" id="CP000544">
    <property type="protein sequence ID" value="ABM63148.1"/>
    <property type="molecule type" value="Genomic_DNA"/>
</dbReference>
<dbReference type="Proteomes" id="UP000000647">
    <property type="component" value="Chromosome"/>
</dbReference>
<dbReference type="OrthoDB" id="9844869at2"/>
<dbReference type="AlphaFoldDB" id="A1WZN6"/>
<evidence type="ECO:0000313" key="2">
    <source>
        <dbReference type="EMBL" id="ABM63148.1"/>
    </source>
</evidence>
<evidence type="ECO:0008006" key="4">
    <source>
        <dbReference type="Google" id="ProtNLM"/>
    </source>
</evidence>
<evidence type="ECO:0000256" key="1">
    <source>
        <dbReference type="SAM" id="SignalP"/>
    </source>
</evidence>
<name>A1WZN6_HALHL</name>
<dbReference type="RefSeq" id="WP_011815170.1">
    <property type="nucleotide sequence ID" value="NC_008789.1"/>
</dbReference>
<keyword evidence="1" id="KW-0732">Signal</keyword>
<accession>A1WZN6</accession>
<evidence type="ECO:0000313" key="3">
    <source>
        <dbReference type="Proteomes" id="UP000000647"/>
    </source>
</evidence>
<dbReference type="HOGENOM" id="CLU_1394640_0_0_6"/>
<proteinExistence type="predicted"/>
<reference evidence="2 3" key="2">
    <citation type="journal article" date="2013" name="Stand. Genomic Sci.">
        <title>Complete genome sequence of Halorhodospira halophila SL1.</title>
        <authorList>
            <person name="Challacombe J.F."/>
            <person name="Majid S."/>
            <person name="Deole R."/>
            <person name="Brettin T.S."/>
            <person name="Bruce D."/>
            <person name="Delano S.F."/>
            <person name="Detter J.C."/>
            <person name="Gleasner C.D."/>
            <person name="Han C.S."/>
            <person name="Misra M."/>
            <person name="Reitenga K.G."/>
            <person name="Mikhailova N."/>
            <person name="Woyke T."/>
            <person name="Pitluck S."/>
            <person name="Nolan M."/>
            <person name="Land M.L."/>
            <person name="Saunders E."/>
            <person name="Tapia R."/>
            <person name="Lapidus A."/>
            <person name="Ivanova N."/>
            <person name="Hoff W.D."/>
        </authorList>
    </citation>
    <scope>NUCLEOTIDE SEQUENCE [LARGE SCALE GENOMIC DNA]</scope>
    <source>
        <strain evidence="3">DSM 244 / SL1</strain>
    </source>
</reference>